<dbReference type="PANTHER" id="PTHR11635">
    <property type="entry name" value="CAMP-DEPENDENT PROTEIN KINASE REGULATORY CHAIN"/>
    <property type="match status" value="1"/>
</dbReference>
<dbReference type="Pfam" id="PF00027">
    <property type="entry name" value="cNMP_binding"/>
    <property type="match status" value="1"/>
</dbReference>
<dbReference type="Gene3D" id="2.60.120.10">
    <property type="entry name" value="Jelly Rolls"/>
    <property type="match status" value="2"/>
</dbReference>
<dbReference type="SUPFAM" id="SSF51206">
    <property type="entry name" value="cAMP-binding domain-like"/>
    <property type="match status" value="2"/>
</dbReference>
<dbReference type="SUPFAM" id="SSF48452">
    <property type="entry name" value="TPR-like"/>
    <property type="match status" value="1"/>
</dbReference>
<dbReference type="SMART" id="SM00100">
    <property type="entry name" value="cNMP"/>
    <property type="match status" value="1"/>
</dbReference>
<dbReference type="AlphaFoldDB" id="A0A9D5JZW8"/>
<dbReference type="InterPro" id="IPR011990">
    <property type="entry name" value="TPR-like_helical_dom_sf"/>
</dbReference>
<dbReference type="Proteomes" id="UP000649604">
    <property type="component" value="Unassembled WGS sequence"/>
</dbReference>
<dbReference type="InterPro" id="IPR014710">
    <property type="entry name" value="RmlC-like_jellyroll"/>
</dbReference>
<dbReference type="InterPro" id="IPR050503">
    <property type="entry name" value="cAMP-dep_PK_reg_su-like"/>
</dbReference>
<comment type="caution">
    <text evidence="3">The sequence shown here is derived from an EMBL/GenBank/DDBJ whole genome shotgun (WGS) entry which is preliminary data.</text>
</comment>
<feature type="region of interest" description="Disordered" evidence="1">
    <location>
        <begin position="113"/>
        <end position="172"/>
    </location>
</feature>
<feature type="domain" description="Cyclic nucleotide-binding" evidence="2">
    <location>
        <begin position="188"/>
        <end position="316"/>
    </location>
</feature>
<dbReference type="InterPro" id="IPR018490">
    <property type="entry name" value="cNMP-bd_dom_sf"/>
</dbReference>
<dbReference type="PROSITE" id="PS00888">
    <property type="entry name" value="CNMP_BINDING_1"/>
    <property type="match status" value="1"/>
</dbReference>
<feature type="non-terminal residue" evidence="3">
    <location>
        <position position="376"/>
    </location>
</feature>
<dbReference type="InterPro" id="IPR018488">
    <property type="entry name" value="cNMP-bd_CS"/>
</dbReference>
<feature type="compositionally biased region" description="Basic and acidic residues" evidence="1">
    <location>
        <begin position="155"/>
        <end position="172"/>
    </location>
</feature>
<dbReference type="InterPro" id="IPR000595">
    <property type="entry name" value="cNMP-bd_dom"/>
</dbReference>
<dbReference type="GO" id="GO:0005829">
    <property type="term" value="C:cytosol"/>
    <property type="evidence" value="ECO:0007669"/>
    <property type="project" value="TreeGrafter"/>
</dbReference>
<dbReference type="PANTHER" id="PTHR11635:SF152">
    <property type="entry name" value="CAMP-DEPENDENT PROTEIN KINASE TYPE I REGULATORY SUBUNIT-RELATED"/>
    <property type="match status" value="1"/>
</dbReference>
<evidence type="ECO:0000256" key="1">
    <source>
        <dbReference type="SAM" id="MobiDB-lite"/>
    </source>
</evidence>
<name>A0A9D5JZW8_9BACT</name>
<dbReference type="EMBL" id="WJJP01000731">
    <property type="protein sequence ID" value="MBD3327429.1"/>
    <property type="molecule type" value="Genomic_DNA"/>
</dbReference>
<gene>
    <name evidence="3" type="ORF">GF339_22780</name>
</gene>
<protein>
    <submittedName>
        <fullName evidence="3">Cyclic nucleotide-binding domain-containing protein</fullName>
    </submittedName>
</protein>
<proteinExistence type="predicted"/>
<dbReference type="Pfam" id="PF13431">
    <property type="entry name" value="TPR_17"/>
    <property type="match status" value="1"/>
</dbReference>
<evidence type="ECO:0000259" key="2">
    <source>
        <dbReference type="PROSITE" id="PS50042"/>
    </source>
</evidence>
<evidence type="ECO:0000313" key="4">
    <source>
        <dbReference type="Proteomes" id="UP000649604"/>
    </source>
</evidence>
<dbReference type="CDD" id="cd00038">
    <property type="entry name" value="CAP_ED"/>
    <property type="match status" value="2"/>
</dbReference>
<reference evidence="3" key="1">
    <citation type="submission" date="2019-11" db="EMBL/GenBank/DDBJ databases">
        <title>Microbial mats filling the niche in hypersaline microbial mats.</title>
        <authorList>
            <person name="Wong H.L."/>
            <person name="Macleod F.I."/>
            <person name="White R.A. III"/>
            <person name="Burns B.P."/>
        </authorList>
    </citation>
    <scope>NUCLEOTIDE SEQUENCE</scope>
    <source>
        <strain evidence="3">Rbin_158</strain>
    </source>
</reference>
<dbReference type="PROSITE" id="PS50042">
    <property type="entry name" value="CNMP_BINDING_3"/>
    <property type="match status" value="2"/>
</dbReference>
<evidence type="ECO:0000313" key="3">
    <source>
        <dbReference type="EMBL" id="MBD3327429.1"/>
    </source>
</evidence>
<feature type="domain" description="Cyclic nucleotide-binding" evidence="2">
    <location>
        <begin position="327"/>
        <end position="376"/>
    </location>
</feature>
<sequence>MLDSFKNLVGKKTKEETQLKTYKNILEKNPNNVNIRLKLGDLYAKMGEKQAAIHEYTTAAVQYADDGYLVKAIAVNKIIVRLDPSRKEALDRLSELYFQRGVTADPIVEQYRKERQQTQAPEPHPKQAAPAPSKEEPELEPPPEPVSPPEEEHELDFTVESHDHVSLAEEPERQPVALDSARLQQIPLLASLSDEDRHWLLTQSTVHTVNAQEPILRQEDIQAALYIVLEGQVKLLTKDREQCDTLLAKIEPNNFFGEMTLFAPETPEHDNPYQHDLFAIADTSCTILELSKPTLTALLKKAPRMSDLIKKYYTQRASDITLARVPIFSHLDPDERREIVDHLSPMSIPKGTTIITEGEIGDSMYVIKTGKVGVYT</sequence>
<dbReference type="Gene3D" id="1.25.40.10">
    <property type="entry name" value="Tetratricopeptide repeat domain"/>
    <property type="match status" value="1"/>
</dbReference>
<accession>A0A9D5JZW8</accession>
<dbReference type="GO" id="GO:0005952">
    <property type="term" value="C:cAMP-dependent protein kinase complex"/>
    <property type="evidence" value="ECO:0007669"/>
    <property type="project" value="InterPro"/>
</dbReference>
<organism evidence="3 4">
    <name type="scientific">candidate division KSB3 bacterium</name>
    <dbReference type="NCBI Taxonomy" id="2044937"/>
    <lineage>
        <taxon>Bacteria</taxon>
        <taxon>candidate division KSB3</taxon>
    </lineage>
</organism>